<name>A0A4V6WQH8_9BACT</name>
<evidence type="ECO:0000313" key="3">
    <source>
        <dbReference type="Proteomes" id="UP000309215"/>
    </source>
</evidence>
<evidence type="ECO:0000313" key="2">
    <source>
        <dbReference type="EMBL" id="TKC95826.1"/>
    </source>
</evidence>
<gene>
    <name evidence="2" type="ORF">E8A74_46460</name>
</gene>
<feature type="region of interest" description="Disordered" evidence="1">
    <location>
        <begin position="40"/>
        <end position="83"/>
    </location>
</feature>
<reference evidence="2 3" key="1">
    <citation type="submission" date="2019-04" db="EMBL/GenBank/DDBJ databases">
        <authorList>
            <person name="Li Y."/>
            <person name="Wang J."/>
        </authorList>
    </citation>
    <scope>NUCLEOTIDE SEQUENCE [LARGE SCALE GENOMIC DNA]</scope>
    <source>
        <strain evidence="2 3">DSM 14668</strain>
    </source>
</reference>
<comment type="caution">
    <text evidence="2">The sequence shown here is derived from an EMBL/GenBank/DDBJ whole genome shotgun (WGS) entry which is preliminary data.</text>
</comment>
<dbReference type="RefSeq" id="WP_136935619.1">
    <property type="nucleotide sequence ID" value="NZ_SSMQ01000093.1"/>
</dbReference>
<organism evidence="2 3">
    <name type="scientific">Polyangium fumosum</name>
    <dbReference type="NCBI Taxonomy" id="889272"/>
    <lineage>
        <taxon>Bacteria</taxon>
        <taxon>Pseudomonadati</taxon>
        <taxon>Myxococcota</taxon>
        <taxon>Polyangia</taxon>
        <taxon>Polyangiales</taxon>
        <taxon>Polyangiaceae</taxon>
        <taxon>Polyangium</taxon>
    </lineage>
</organism>
<sequence length="496" mass="51435">MYQDEEGAARPSSRRNPRQEQTWAAALAPCLLLMACSRSSETPSPAASSSALALPSASPPPGTASAAPTAGAAPPSAPLRLRPPLAATYHNGELFLAGKEHDGERHVLARAPAAAGLLERTAVLRTLGEVERVSELQLFAGSGGVAVVATTSAGGTGKQVLYRFHGNGTEPLSAIDPVSIDERASVCATLDGVAYTAPPPGPAAQAEDLLHPRPWRALVAPFLPDARPPQVPSALLAGGADSAGMFCGPHRVFLIAENRASVGGSSEHAAAPVQLPRYDPPPCPCHFQLSAEDDTLVEARSCCHGELALRTWQPPAQARMLRIHGAEDEGPGALAGESTAINLEVLRATGDFVGIAGTRRLPSKLPRRSDLSPNADWKDTVVEAMVVERATGRTRVTAPELARLPPGTKPGHFWGGWSGPRFILAFAIEGGGLWHAVLDPASSTVAPARVDARADGVAFAGCDMARCYAIALARDTGTAGAVEGAEPLAAHVITFP</sequence>
<feature type="compositionally biased region" description="Low complexity" evidence="1">
    <location>
        <begin position="63"/>
        <end position="83"/>
    </location>
</feature>
<keyword evidence="3" id="KW-1185">Reference proteome</keyword>
<accession>A0A4V6WQH8</accession>
<feature type="compositionally biased region" description="Low complexity" evidence="1">
    <location>
        <begin position="40"/>
        <end position="56"/>
    </location>
</feature>
<dbReference type="AlphaFoldDB" id="A0A4V6WQH8"/>
<proteinExistence type="predicted"/>
<dbReference type="OrthoDB" id="10019337at2"/>
<evidence type="ECO:0000256" key="1">
    <source>
        <dbReference type="SAM" id="MobiDB-lite"/>
    </source>
</evidence>
<dbReference type="Proteomes" id="UP000309215">
    <property type="component" value="Unassembled WGS sequence"/>
</dbReference>
<feature type="region of interest" description="Disordered" evidence="1">
    <location>
        <begin position="1"/>
        <end position="21"/>
    </location>
</feature>
<dbReference type="EMBL" id="SSMQ01000093">
    <property type="protein sequence ID" value="TKC95826.1"/>
    <property type="molecule type" value="Genomic_DNA"/>
</dbReference>
<protein>
    <submittedName>
        <fullName evidence="2">Uncharacterized protein</fullName>
    </submittedName>
</protein>